<comment type="caution">
    <text evidence="6">Lacks conserved residue(s) required for the propagation of feature annotation.</text>
</comment>
<dbReference type="PROSITE" id="PS01187">
    <property type="entry name" value="EGF_CA"/>
    <property type="match status" value="1"/>
</dbReference>
<evidence type="ECO:0000313" key="10">
    <source>
        <dbReference type="EMBL" id="CAH3158296.1"/>
    </source>
</evidence>
<dbReference type="FunFam" id="2.10.25.10:FF:000038">
    <property type="entry name" value="Fibrillin 2"/>
    <property type="match status" value="1"/>
</dbReference>
<keyword evidence="3" id="KW-0677">Repeat</keyword>
<comment type="caution">
    <text evidence="10">The sequence shown here is derived from an EMBL/GenBank/DDBJ whole genome shotgun (WGS) entry which is preliminary data.</text>
</comment>
<keyword evidence="11" id="KW-1185">Reference proteome</keyword>
<feature type="domain" description="TLDc" evidence="9">
    <location>
        <begin position="211"/>
        <end position="385"/>
    </location>
</feature>
<evidence type="ECO:0000256" key="1">
    <source>
        <dbReference type="ARBA" id="ARBA00022536"/>
    </source>
</evidence>
<dbReference type="FunFam" id="2.10.25.10:FF:000255">
    <property type="entry name" value="Sushi, nidogen and EGF-like domains 1"/>
    <property type="match status" value="1"/>
</dbReference>
<evidence type="ECO:0000256" key="6">
    <source>
        <dbReference type="PROSITE-ProRule" id="PRU00076"/>
    </source>
</evidence>
<accession>A0AAU9XUM0</accession>
<evidence type="ECO:0000256" key="5">
    <source>
        <dbReference type="ARBA" id="ARBA00023180"/>
    </source>
</evidence>
<keyword evidence="4 6" id="KW-1015">Disulfide bond</keyword>
<proteinExistence type="predicted"/>
<dbReference type="CDD" id="cd00054">
    <property type="entry name" value="EGF_CA"/>
    <property type="match status" value="2"/>
</dbReference>
<dbReference type="InterPro" id="IPR001881">
    <property type="entry name" value="EGF-like_Ca-bd_dom"/>
</dbReference>
<dbReference type="PROSITE" id="PS00022">
    <property type="entry name" value="EGF_1"/>
    <property type="match status" value="1"/>
</dbReference>
<evidence type="ECO:0000256" key="4">
    <source>
        <dbReference type="ARBA" id="ARBA00023157"/>
    </source>
</evidence>
<evidence type="ECO:0000313" key="11">
    <source>
        <dbReference type="Proteomes" id="UP001159428"/>
    </source>
</evidence>
<dbReference type="GO" id="GO:0007219">
    <property type="term" value="P:Notch signaling pathway"/>
    <property type="evidence" value="ECO:0007669"/>
    <property type="project" value="TreeGrafter"/>
</dbReference>
<evidence type="ECO:0000259" key="8">
    <source>
        <dbReference type="PROSITE" id="PS50026"/>
    </source>
</evidence>
<dbReference type="PROSITE" id="PS51886">
    <property type="entry name" value="TLDC"/>
    <property type="match status" value="1"/>
</dbReference>
<dbReference type="PROSITE" id="PS50026">
    <property type="entry name" value="EGF_3"/>
    <property type="match status" value="2"/>
</dbReference>
<keyword evidence="1 6" id="KW-0245">EGF-like domain</keyword>
<dbReference type="PANTHER" id="PTHR12916:SF9">
    <property type="entry name" value="NEUROGENIC LOCUS NOTCH HOMOLOG PROTEIN 1-RELATED"/>
    <property type="match status" value="1"/>
</dbReference>
<evidence type="ECO:0000259" key="9">
    <source>
        <dbReference type="PROSITE" id="PS51886"/>
    </source>
</evidence>
<dbReference type="PANTHER" id="PTHR12916">
    <property type="entry name" value="CYTOCHROME C OXIDASE POLYPEPTIDE VIC-2"/>
    <property type="match status" value="1"/>
</dbReference>
<dbReference type="GO" id="GO:0005509">
    <property type="term" value="F:calcium ion binding"/>
    <property type="evidence" value="ECO:0007669"/>
    <property type="project" value="InterPro"/>
</dbReference>
<feature type="disulfide bond" evidence="6">
    <location>
        <begin position="134"/>
        <end position="151"/>
    </location>
</feature>
<feature type="domain" description="EGF-like" evidence="8">
    <location>
        <begin position="165"/>
        <end position="205"/>
    </location>
</feature>
<dbReference type="InterPro" id="IPR018097">
    <property type="entry name" value="EGF_Ca-bd_CS"/>
</dbReference>
<name>A0AAU9XUM0_9CNID</name>
<evidence type="ECO:0000256" key="2">
    <source>
        <dbReference type="ARBA" id="ARBA00022729"/>
    </source>
</evidence>
<dbReference type="Gene3D" id="2.10.25.10">
    <property type="entry name" value="Laminin"/>
    <property type="match status" value="2"/>
</dbReference>
<feature type="domain" description="EGF-like" evidence="8">
    <location>
        <begin position="125"/>
        <end position="163"/>
    </location>
</feature>
<evidence type="ECO:0000256" key="7">
    <source>
        <dbReference type="SAM" id="SignalP"/>
    </source>
</evidence>
<dbReference type="InterPro" id="IPR024731">
    <property type="entry name" value="NELL2-like_EGF"/>
</dbReference>
<dbReference type="SMART" id="SM00584">
    <property type="entry name" value="TLDc"/>
    <property type="match status" value="1"/>
</dbReference>
<dbReference type="SMART" id="SM00179">
    <property type="entry name" value="EGF_CA"/>
    <property type="match status" value="2"/>
</dbReference>
<dbReference type="PROSITE" id="PS00010">
    <property type="entry name" value="ASX_HYDROXYL"/>
    <property type="match status" value="1"/>
</dbReference>
<dbReference type="AlphaFoldDB" id="A0AAU9XUM0"/>
<evidence type="ECO:0000256" key="3">
    <source>
        <dbReference type="ARBA" id="ARBA00022737"/>
    </source>
</evidence>
<dbReference type="Proteomes" id="UP001159428">
    <property type="component" value="Unassembled WGS sequence"/>
</dbReference>
<dbReference type="Pfam" id="PF00008">
    <property type="entry name" value="EGF"/>
    <property type="match status" value="1"/>
</dbReference>
<dbReference type="InterPro" id="IPR006571">
    <property type="entry name" value="TLDc_dom"/>
</dbReference>
<dbReference type="PROSITE" id="PS01186">
    <property type="entry name" value="EGF_2"/>
    <property type="match status" value="1"/>
</dbReference>
<feature type="chain" id="PRO_5043482611" evidence="7">
    <location>
        <begin position="26"/>
        <end position="385"/>
    </location>
</feature>
<dbReference type="EMBL" id="CALNXJ010000067">
    <property type="protein sequence ID" value="CAH3158296.1"/>
    <property type="molecule type" value="Genomic_DNA"/>
</dbReference>
<organism evidence="10 11">
    <name type="scientific">Pocillopora meandrina</name>
    <dbReference type="NCBI Taxonomy" id="46732"/>
    <lineage>
        <taxon>Eukaryota</taxon>
        <taxon>Metazoa</taxon>
        <taxon>Cnidaria</taxon>
        <taxon>Anthozoa</taxon>
        <taxon>Hexacorallia</taxon>
        <taxon>Scleractinia</taxon>
        <taxon>Astrocoeniina</taxon>
        <taxon>Pocilloporidae</taxon>
        <taxon>Pocillopora</taxon>
    </lineage>
</organism>
<dbReference type="SUPFAM" id="SSF57196">
    <property type="entry name" value="EGF/Laminin"/>
    <property type="match status" value="2"/>
</dbReference>
<dbReference type="GO" id="GO:0005112">
    <property type="term" value="F:Notch binding"/>
    <property type="evidence" value="ECO:0007669"/>
    <property type="project" value="TreeGrafter"/>
</dbReference>
<keyword evidence="5" id="KW-0325">Glycoprotein</keyword>
<sequence>MKLKHRELFSTIFHILVAIVSSGEASNVNDERIKPLSRGTGEGFAYANFKPQKFSYLNVTSIGSDYFLEDSECGFVCANTPSCFSFNLGVFSAFMGKVLCELLPSDVFNNSDKFVYSQSHHHYSITSPCISWPCRNNGTCAAQYEDNSYVCICKKGFKGKDCEFDIDECAEGLHSCDVHAYCNNTAGSYTCTCKPTYHGDGENCILPMNSAILQGNSSYIDDLAQFLKPIIGNHSRWVLCYRASTYSWRISTFHTKCDGKRDTVSIIKVGQYVFGGYTDISWESSGGYASTSKAFIFSIVNNEGLPPFKSLVTSPQHAIERTTAHSVTFGGGHDICINDNANSNTHSYANFGHSYSVPSGIKDKRTILAGTYSFKPDELEVFFLD</sequence>
<dbReference type="Pfam" id="PF12947">
    <property type="entry name" value="EGF_3"/>
    <property type="match status" value="1"/>
</dbReference>
<reference evidence="10 11" key="1">
    <citation type="submission" date="2022-05" db="EMBL/GenBank/DDBJ databases">
        <authorList>
            <consortium name="Genoscope - CEA"/>
            <person name="William W."/>
        </authorList>
    </citation>
    <scope>NUCLEOTIDE SEQUENCE [LARGE SCALE GENOMIC DNA]</scope>
</reference>
<dbReference type="InterPro" id="IPR000152">
    <property type="entry name" value="EGF-type_Asp/Asn_hydroxyl_site"/>
</dbReference>
<dbReference type="Pfam" id="PF07534">
    <property type="entry name" value="TLD"/>
    <property type="match status" value="1"/>
</dbReference>
<feature type="disulfide bond" evidence="6">
    <location>
        <begin position="153"/>
        <end position="162"/>
    </location>
</feature>
<gene>
    <name evidence="10" type="ORF">PMEA_00030518</name>
</gene>
<keyword evidence="2 7" id="KW-0732">Signal</keyword>
<protein>
    <submittedName>
        <fullName evidence="10">Uncharacterized protein</fullName>
    </submittedName>
</protein>
<feature type="signal peptide" evidence="7">
    <location>
        <begin position="1"/>
        <end position="25"/>
    </location>
</feature>
<dbReference type="SMART" id="SM00181">
    <property type="entry name" value="EGF"/>
    <property type="match status" value="2"/>
</dbReference>
<dbReference type="InterPro" id="IPR000742">
    <property type="entry name" value="EGF"/>
</dbReference>